<name>A0ABQ6LFP0_9RHOB</name>
<dbReference type="EMBL" id="BSYI01000002">
    <property type="protein sequence ID" value="GMG81221.1"/>
    <property type="molecule type" value="Genomic_DNA"/>
</dbReference>
<comment type="caution">
    <text evidence="2">The sequence shown here is derived from an EMBL/GenBank/DDBJ whole genome shotgun (WGS) entry which is preliminary data.</text>
</comment>
<feature type="compositionally biased region" description="Low complexity" evidence="1">
    <location>
        <begin position="15"/>
        <end position="25"/>
    </location>
</feature>
<accession>A0ABQ6LFP0</accession>
<evidence type="ECO:0000313" key="3">
    <source>
        <dbReference type="Proteomes" id="UP001239909"/>
    </source>
</evidence>
<evidence type="ECO:0000256" key="1">
    <source>
        <dbReference type="SAM" id="MobiDB-lite"/>
    </source>
</evidence>
<protein>
    <submittedName>
        <fullName evidence="2">Uncharacterized protein</fullName>
    </submittedName>
</protein>
<dbReference type="Proteomes" id="UP001239909">
    <property type="component" value="Unassembled WGS sequence"/>
</dbReference>
<evidence type="ECO:0000313" key="2">
    <source>
        <dbReference type="EMBL" id="GMG81221.1"/>
    </source>
</evidence>
<feature type="compositionally biased region" description="Basic and acidic residues" evidence="1">
    <location>
        <begin position="53"/>
        <end position="70"/>
    </location>
</feature>
<feature type="region of interest" description="Disordered" evidence="1">
    <location>
        <begin position="1"/>
        <end position="79"/>
    </location>
</feature>
<organism evidence="2 3">
    <name type="scientific">Paralimibaculum aggregatum</name>
    <dbReference type="NCBI Taxonomy" id="3036245"/>
    <lineage>
        <taxon>Bacteria</taxon>
        <taxon>Pseudomonadati</taxon>
        <taxon>Pseudomonadota</taxon>
        <taxon>Alphaproteobacteria</taxon>
        <taxon>Rhodobacterales</taxon>
        <taxon>Paracoccaceae</taxon>
        <taxon>Paralimibaculum</taxon>
    </lineage>
</organism>
<reference evidence="2 3" key="1">
    <citation type="submission" date="2023-04" db="EMBL/GenBank/DDBJ databases">
        <title>Marinoamorphus aggregata gen. nov., sp. Nov., isolate from tissue of brittle star Ophioplocus japonicus.</title>
        <authorList>
            <person name="Kawano K."/>
            <person name="Sawayama S."/>
            <person name="Nakagawa S."/>
        </authorList>
    </citation>
    <scope>NUCLEOTIDE SEQUENCE [LARGE SCALE GENOMIC DNA]</scope>
    <source>
        <strain evidence="2 3">NKW23</strain>
    </source>
</reference>
<gene>
    <name evidence="2" type="ORF">LNKW23_04330</name>
</gene>
<keyword evidence="3" id="KW-1185">Reference proteome</keyword>
<sequence>MQKQSVTAGDRPNHAAAEGDAAGRASLGVSGREGDPRGGSVDTRLAGVNRHGGRGERPGGAERRQRRTEARQLTILREI</sequence>
<proteinExistence type="predicted"/>